<dbReference type="Proteomes" id="UP000885750">
    <property type="component" value="Unassembled WGS sequence"/>
</dbReference>
<dbReference type="NCBIfam" id="TIGR01596">
    <property type="entry name" value="cas3_HD"/>
    <property type="match status" value="1"/>
</dbReference>
<name>A0A7V2WVN7_LEUMU</name>
<proteinExistence type="predicted"/>
<keyword evidence="3" id="KW-0051">Antiviral defense</keyword>
<sequence length="136" mass="15256">MTHLQAKPLAHIRFNQSEQPIEHWLEDHLRKVAKLSAKHASTFKSEDWAELAGRWHDLGKYSLDFQSYIKTVTGYDPEAHIETTPSRVDHSTAGASYAIEQLGLSGRVIAYLIAGHHAGLPNWHKIDDIKGGALHD</sequence>
<keyword evidence="5" id="KW-0255">Endonuclease</keyword>
<dbReference type="CDD" id="cd09641">
    <property type="entry name" value="Cas3''_I"/>
    <property type="match status" value="1"/>
</dbReference>
<evidence type="ECO:0000256" key="3">
    <source>
        <dbReference type="ARBA" id="ARBA00023118"/>
    </source>
</evidence>
<comment type="caution">
    <text evidence="5">The sequence shown here is derived from an EMBL/GenBank/DDBJ whole genome shotgun (WGS) entry which is preliminary data.</text>
</comment>
<dbReference type="Pfam" id="PF18019">
    <property type="entry name" value="Cas3_HD"/>
    <property type="match status" value="1"/>
</dbReference>
<evidence type="ECO:0000313" key="5">
    <source>
        <dbReference type="EMBL" id="HFC92872.1"/>
    </source>
</evidence>
<reference evidence="5" key="1">
    <citation type="journal article" date="2020" name="mSystems">
        <title>Genome- and Community-Level Interaction Insights into Carbon Utilization and Element Cycling Functions of Hydrothermarchaeota in Hydrothermal Sediment.</title>
        <authorList>
            <person name="Zhou Z."/>
            <person name="Liu Y."/>
            <person name="Xu W."/>
            <person name="Pan J."/>
            <person name="Luo Z.H."/>
            <person name="Li M."/>
        </authorList>
    </citation>
    <scope>NUCLEOTIDE SEQUENCE [LARGE SCALE GENOMIC DNA]</scope>
    <source>
        <strain evidence="5">HyVt-493</strain>
    </source>
</reference>
<dbReference type="PROSITE" id="PS51643">
    <property type="entry name" value="HD_CAS3"/>
    <property type="match status" value="1"/>
</dbReference>
<feature type="non-terminal residue" evidence="5">
    <location>
        <position position="136"/>
    </location>
</feature>
<dbReference type="AlphaFoldDB" id="A0A7V2WVN7"/>
<dbReference type="EMBL" id="DRMS01000324">
    <property type="protein sequence ID" value="HFC92872.1"/>
    <property type="molecule type" value="Genomic_DNA"/>
</dbReference>
<dbReference type="GO" id="GO:0046872">
    <property type="term" value="F:metal ion binding"/>
    <property type="evidence" value="ECO:0007669"/>
    <property type="project" value="UniProtKB-KW"/>
</dbReference>
<dbReference type="GO" id="GO:0004519">
    <property type="term" value="F:endonuclease activity"/>
    <property type="evidence" value="ECO:0007669"/>
    <property type="project" value="UniProtKB-KW"/>
</dbReference>
<dbReference type="GO" id="GO:0016787">
    <property type="term" value="F:hydrolase activity"/>
    <property type="evidence" value="ECO:0007669"/>
    <property type="project" value="UniProtKB-KW"/>
</dbReference>
<accession>A0A7V2WVN7</accession>
<evidence type="ECO:0000256" key="1">
    <source>
        <dbReference type="ARBA" id="ARBA00022723"/>
    </source>
</evidence>
<evidence type="ECO:0000259" key="4">
    <source>
        <dbReference type="PROSITE" id="PS51643"/>
    </source>
</evidence>
<dbReference type="Gene3D" id="1.10.3210.30">
    <property type="match status" value="1"/>
</dbReference>
<evidence type="ECO:0000256" key="2">
    <source>
        <dbReference type="ARBA" id="ARBA00022801"/>
    </source>
</evidence>
<dbReference type="SUPFAM" id="SSF109604">
    <property type="entry name" value="HD-domain/PDEase-like"/>
    <property type="match status" value="1"/>
</dbReference>
<keyword evidence="2" id="KW-0378">Hydrolase</keyword>
<dbReference type="InterPro" id="IPR006483">
    <property type="entry name" value="CRISPR-assoc_Cas3_HD"/>
</dbReference>
<keyword evidence="5" id="KW-0540">Nuclease</keyword>
<feature type="domain" description="HD Cas3-type" evidence="4">
    <location>
        <begin position="18"/>
        <end position="136"/>
    </location>
</feature>
<dbReference type="GO" id="GO:0051607">
    <property type="term" value="P:defense response to virus"/>
    <property type="evidence" value="ECO:0007669"/>
    <property type="project" value="UniProtKB-KW"/>
</dbReference>
<keyword evidence="1" id="KW-0479">Metal-binding</keyword>
<protein>
    <submittedName>
        <fullName evidence="5">CRISPR-associated endonuclease Cas3</fullName>
    </submittedName>
</protein>
<gene>
    <name evidence="5" type="ORF">ENJ51_08680</name>
</gene>
<dbReference type="InterPro" id="IPR038257">
    <property type="entry name" value="CRISPR-assoc_Cas3_HD_sf"/>
</dbReference>
<organism evidence="5">
    <name type="scientific">Leucothrix mucor</name>
    <dbReference type="NCBI Taxonomy" id="45248"/>
    <lineage>
        <taxon>Bacteria</taxon>
        <taxon>Pseudomonadati</taxon>
        <taxon>Pseudomonadota</taxon>
        <taxon>Gammaproteobacteria</taxon>
        <taxon>Thiotrichales</taxon>
        <taxon>Thiotrichaceae</taxon>
        <taxon>Leucothrix</taxon>
    </lineage>
</organism>